<keyword evidence="4" id="KW-1185">Reference proteome</keyword>
<organism evidence="3 4">
    <name type="scientific">Apatococcus lobatus</name>
    <dbReference type="NCBI Taxonomy" id="904363"/>
    <lineage>
        <taxon>Eukaryota</taxon>
        <taxon>Viridiplantae</taxon>
        <taxon>Chlorophyta</taxon>
        <taxon>core chlorophytes</taxon>
        <taxon>Trebouxiophyceae</taxon>
        <taxon>Chlorellales</taxon>
        <taxon>Chlorellaceae</taxon>
        <taxon>Apatococcus</taxon>
    </lineage>
</organism>
<protein>
    <submittedName>
        <fullName evidence="3">Uncharacterized protein</fullName>
    </submittedName>
</protein>
<dbReference type="Proteomes" id="UP001438707">
    <property type="component" value="Unassembled WGS sequence"/>
</dbReference>
<reference evidence="3 4" key="1">
    <citation type="journal article" date="2024" name="Nat. Commun.">
        <title>Phylogenomics reveals the evolutionary origins of lichenization in chlorophyte algae.</title>
        <authorList>
            <person name="Puginier C."/>
            <person name="Libourel C."/>
            <person name="Otte J."/>
            <person name="Skaloud P."/>
            <person name="Haon M."/>
            <person name="Grisel S."/>
            <person name="Petersen M."/>
            <person name="Berrin J.G."/>
            <person name="Delaux P.M."/>
            <person name="Dal Grande F."/>
            <person name="Keller J."/>
        </authorList>
    </citation>
    <scope>NUCLEOTIDE SEQUENCE [LARGE SCALE GENOMIC DNA]</scope>
    <source>
        <strain evidence="3 4">SAG 2145</strain>
    </source>
</reference>
<feature type="transmembrane region" description="Helical" evidence="2">
    <location>
        <begin position="123"/>
        <end position="141"/>
    </location>
</feature>
<evidence type="ECO:0000313" key="4">
    <source>
        <dbReference type="Proteomes" id="UP001438707"/>
    </source>
</evidence>
<name>A0AAW1QU56_9CHLO</name>
<feature type="region of interest" description="Disordered" evidence="1">
    <location>
        <begin position="45"/>
        <end position="64"/>
    </location>
</feature>
<comment type="caution">
    <text evidence="3">The sequence shown here is derived from an EMBL/GenBank/DDBJ whole genome shotgun (WGS) entry which is preliminary data.</text>
</comment>
<evidence type="ECO:0000256" key="2">
    <source>
        <dbReference type="SAM" id="Phobius"/>
    </source>
</evidence>
<evidence type="ECO:0000256" key="1">
    <source>
        <dbReference type="SAM" id="MobiDB-lite"/>
    </source>
</evidence>
<dbReference type="EMBL" id="JALJOS010000026">
    <property type="protein sequence ID" value="KAK9825034.1"/>
    <property type="molecule type" value="Genomic_DNA"/>
</dbReference>
<feature type="region of interest" description="Disordered" evidence="1">
    <location>
        <begin position="1"/>
        <end position="31"/>
    </location>
</feature>
<keyword evidence="2" id="KW-0812">Transmembrane</keyword>
<keyword evidence="2" id="KW-0472">Membrane</keyword>
<feature type="compositionally biased region" description="Low complexity" evidence="1">
    <location>
        <begin position="77"/>
        <end position="95"/>
    </location>
</feature>
<feature type="region of interest" description="Disordered" evidence="1">
    <location>
        <begin position="69"/>
        <end position="109"/>
    </location>
</feature>
<sequence>MVTALLGPALLPADQLHSSRQKGDQDPAQAVGSIQAFDTICSSPAVDPANLQSSEDSGRSNVDKAWSDFVSSRERYSQPGPSESSSSRPNSSPKFSRNKPSGPGRDKVSKQETELLDFFSQESFFAVGGGVVVLLLVVVGLN</sequence>
<proteinExistence type="predicted"/>
<dbReference type="AlphaFoldDB" id="A0AAW1QU56"/>
<gene>
    <name evidence="3" type="ORF">WJX74_002451</name>
</gene>
<evidence type="ECO:0000313" key="3">
    <source>
        <dbReference type="EMBL" id="KAK9825034.1"/>
    </source>
</evidence>
<keyword evidence="2" id="KW-1133">Transmembrane helix</keyword>
<accession>A0AAW1QU56</accession>